<sequence>LEIGCFEGNKAETLTIVPIVTAFQARHGLADMVVVADAGMLSSTNLKDLDEAGLRFIVGSRVTKAPKDLESHFRWHGDAFTDGQIIDTITPRTGHKVEND</sequence>
<proteinExistence type="predicted"/>
<keyword evidence="2" id="KW-1185">Reference proteome</keyword>
<reference evidence="1 2" key="1">
    <citation type="submission" date="2016-12" db="EMBL/GenBank/DDBJ databases">
        <title>Draft genome of Tersicoccus phoenicis 1P05MA.</title>
        <authorList>
            <person name="Nakajima Y."/>
            <person name="Yoshizawa S."/>
            <person name="Nakamura K."/>
            <person name="Ogura Y."/>
            <person name="Hayashi T."/>
            <person name="Kogure K."/>
        </authorList>
    </citation>
    <scope>NUCLEOTIDE SEQUENCE [LARGE SCALE GENOMIC DNA]</scope>
    <source>
        <strain evidence="1 2">1p05MA</strain>
    </source>
</reference>
<feature type="non-terminal residue" evidence="1">
    <location>
        <position position="100"/>
    </location>
</feature>
<dbReference type="EMBL" id="MRDE01000109">
    <property type="protein sequence ID" value="OMH22950.1"/>
    <property type="molecule type" value="Genomic_DNA"/>
</dbReference>
<comment type="caution">
    <text evidence="1">The sequence shown here is derived from an EMBL/GenBank/DDBJ whole genome shotgun (WGS) entry which is preliminary data.</text>
</comment>
<dbReference type="STRING" id="554083.BKD30_15170"/>
<dbReference type="AlphaFoldDB" id="A0A1R1L5X3"/>
<dbReference type="Proteomes" id="UP000187085">
    <property type="component" value="Unassembled WGS sequence"/>
</dbReference>
<protein>
    <submittedName>
        <fullName evidence="1">IS1634 family transposase</fullName>
    </submittedName>
</protein>
<gene>
    <name evidence="1" type="ORF">BKD30_15170</name>
</gene>
<name>A0A1R1L5X3_9MICC</name>
<feature type="non-terminal residue" evidence="1">
    <location>
        <position position="1"/>
    </location>
</feature>
<accession>A0A1R1L5X3</accession>
<organism evidence="1 2">
    <name type="scientific">Tersicoccus phoenicis</name>
    <dbReference type="NCBI Taxonomy" id="554083"/>
    <lineage>
        <taxon>Bacteria</taxon>
        <taxon>Bacillati</taxon>
        <taxon>Actinomycetota</taxon>
        <taxon>Actinomycetes</taxon>
        <taxon>Micrococcales</taxon>
        <taxon>Micrococcaceae</taxon>
        <taxon>Tersicoccus</taxon>
    </lineage>
</organism>
<evidence type="ECO:0000313" key="1">
    <source>
        <dbReference type="EMBL" id="OMH22950.1"/>
    </source>
</evidence>
<evidence type="ECO:0000313" key="2">
    <source>
        <dbReference type="Proteomes" id="UP000187085"/>
    </source>
</evidence>